<dbReference type="Gene3D" id="3.20.20.370">
    <property type="entry name" value="Glycoside hydrolase/deacetylase"/>
    <property type="match status" value="1"/>
</dbReference>
<name>A0ABS9EN78_9BACT</name>
<evidence type="ECO:0000313" key="4">
    <source>
        <dbReference type="Proteomes" id="UP001200430"/>
    </source>
</evidence>
<dbReference type="PANTHER" id="PTHR10587">
    <property type="entry name" value="GLYCOSYL TRANSFERASE-RELATED"/>
    <property type="match status" value="1"/>
</dbReference>
<sequence length="259" mass="28309">MRFLSRILKTLLVTSATALLAISAHAASEPPSDMDWGMDLPGIFKGIETDEKVLALTFDACGKSSYSEEERDYDEELIAFLRKDGIPATLFVNERWIKAHPDEFASLAEDPLFEIGNHGTRHVPLSLTGRSAYGIAGTKNREEVISEVKTCGDTIESSTGKKPRFFRAGTAHYDRASVKIVTELGYVVAGFSVNGDGGATFSTDRVRDSVSSVRPGGVVLCHMNHPESGTAKGVRAAVENLTKRGFRFLTLSELYDMQR</sequence>
<dbReference type="PROSITE" id="PS51677">
    <property type="entry name" value="NODB"/>
    <property type="match status" value="1"/>
</dbReference>
<gene>
    <name evidence="3" type="ORF">L2W38_07305</name>
</gene>
<evidence type="ECO:0000313" key="3">
    <source>
        <dbReference type="EMBL" id="MCF4142620.1"/>
    </source>
</evidence>
<dbReference type="RefSeq" id="WP_236099342.1">
    <property type="nucleotide sequence ID" value="NZ_JAKGUD010000006.1"/>
</dbReference>
<dbReference type="SUPFAM" id="SSF88713">
    <property type="entry name" value="Glycoside hydrolase/deacetylase"/>
    <property type="match status" value="1"/>
</dbReference>
<protein>
    <submittedName>
        <fullName evidence="3">Polysaccharide deacetylase family protein</fullName>
    </submittedName>
</protein>
<feature type="domain" description="NodB homology" evidence="2">
    <location>
        <begin position="52"/>
        <end position="259"/>
    </location>
</feature>
<dbReference type="InterPro" id="IPR050248">
    <property type="entry name" value="Polysacc_deacetylase_ArnD"/>
</dbReference>
<keyword evidence="1" id="KW-0732">Signal</keyword>
<evidence type="ECO:0000259" key="2">
    <source>
        <dbReference type="PROSITE" id="PS51677"/>
    </source>
</evidence>
<dbReference type="EMBL" id="JAKGUD010000006">
    <property type="protein sequence ID" value="MCF4142620.1"/>
    <property type="molecule type" value="Genomic_DNA"/>
</dbReference>
<dbReference type="PANTHER" id="PTHR10587:SF134">
    <property type="entry name" value="SECRETED PROTEIN"/>
    <property type="match status" value="1"/>
</dbReference>
<accession>A0ABS9EN78</accession>
<keyword evidence="4" id="KW-1185">Reference proteome</keyword>
<dbReference type="InterPro" id="IPR002509">
    <property type="entry name" value="NODB_dom"/>
</dbReference>
<dbReference type="Pfam" id="PF01522">
    <property type="entry name" value="Polysacc_deac_1"/>
    <property type="match status" value="1"/>
</dbReference>
<organism evidence="3 4">
    <name type="scientific">Dethiosulfovibrio marinus</name>
    <dbReference type="NCBI Taxonomy" id="133532"/>
    <lineage>
        <taxon>Bacteria</taxon>
        <taxon>Thermotogati</taxon>
        <taxon>Synergistota</taxon>
        <taxon>Synergistia</taxon>
        <taxon>Synergistales</taxon>
        <taxon>Dethiosulfovibrionaceae</taxon>
        <taxon>Dethiosulfovibrio</taxon>
    </lineage>
</organism>
<dbReference type="InterPro" id="IPR011330">
    <property type="entry name" value="Glyco_hydro/deAcase_b/a-brl"/>
</dbReference>
<evidence type="ECO:0000256" key="1">
    <source>
        <dbReference type="SAM" id="SignalP"/>
    </source>
</evidence>
<comment type="caution">
    <text evidence="3">The sequence shown here is derived from an EMBL/GenBank/DDBJ whole genome shotgun (WGS) entry which is preliminary data.</text>
</comment>
<dbReference type="CDD" id="cd10955">
    <property type="entry name" value="CE4_BH0857_like"/>
    <property type="match status" value="1"/>
</dbReference>
<dbReference type="Proteomes" id="UP001200430">
    <property type="component" value="Unassembled WGS sequence"/>
</dbReference>
<feature type="chain" id="PRO_5047410101" evidence="1">
    <location>
        <begin position="27"/>
        <end position="259"/>
    </location>
</feature>
<feature type="signal peptide" evidence="1">
    <location>
        <begin position="1"/>
        <end position="26"/>
    </location>
</feature>
<reference evidence="3 4" key="1">
    <citation type="submission" date="2022-01" db="EMBL/GenBank/DDBJ databases">
        <title>Dethiosulfovibrio faecalis sp. nov., a novel proteolytic, non-sulfur-reducing bacterium isolated from a marine aquaculture solid waste bioreactor.</title>
        <authorList>
            <person name="Grabowski S."/>
            <person name="Apolinario E."/>
            <person name="Schneider N."/>
            <person name="Marshall C.W."/>
            <person name="Sowers K.R."/>
        </authorList>
    </citation>
    <scope>NUCLEOTIDE SEQUENCE [LARGE SCALE GENOMIC DNA]</scope>
    <source>
        <strain evidence="3 4">DSM 12537</strain>
    </source>
</reference>
<proteinExistence type="predicted"/>